<sequence length="223" mass="25232">MEFKNNGEKYSFDELVEIVRLLRAPGGCPWDREQTHRSIKNNLIEEGYELIEAIDGGDPHKIADESGDMLLQVVFHAVIADENGEYDINDVTDAISRKLIHRHPHVFGDVTADTSSEVLKNWDAIKRADRSQNSVADELRGVSKYLPSLMRAAKIQKKAEKAGFEMQSGSLPERAPGECGRMLFEAAVMCRKSGVEPEVALSEYIDEFINDFEKFERDKNETR</sequence>
<dbReference type="Proteomes" id="UP000824162">
    <property type="component" value="Unassembled WGS sequence"/>
</dbReference>
<dbReference type="Pfam" id="PF03819">
    <property type="entry name" value="MazG"/>
    <property type="match status" value="1"/>
</dbReference>
<dbReference type="InterPro" id="IPR011551">
    <property type="entry name" value="NTP_PyrPHydrolase_MazG"/>
</dbReference>
<dbReference type="FunFam" id="1.10.287.1080:FF:000001">
    <property type="entry name" value="Nucleoside triphosphate pyrophosphohydrolase"/>
    <property type="match status" value="1"/>
</dbReference>
<dbReference type="PANTHER" id="PTHR30522">
    <property type="entry name" value="NUCLEOSIDE TRIPHOSPHATE PYROPHOSPHOHYDROLASE"/>
    <property type="match status" value="1"/>
</dbReference>
<dbReference type="AlphaFoldDB" id="A0A9D1PQU8"/>
<dbReference type="GO" id="GO:0046081">
    <property type="term" value="P:dUTP catabolic process"/>
    <property type="evidence" value="ECO:0007669"/>
    <property type="project" value="TreeGrafter"/>
</dbReference>
<dbReference type="PANTHER" id="PTHR30522:SF0">
    <property type="entry name" value="NUCLEOSIDE TRIPHOSPHATE PYROPHOSPHOHYDROLASE"/>
    <property type="match status" value="1"/>
</dbReference>
<dbReference type="GO" id="GO:0006950">
    <property type="term" value="P:response to stress"/>
    <property type="evidence" value="ECO:0007669"/>
    <property type="project" value="UniProtKB-ARBA"/>
</dbReference>
<dbReference type="SUPFAM" id="SSF101386">
    <property type="entry name" value="all-alpha NTP pyrophosphatases"/>
    <property type="match status" value="1"/>
</dbReference>
<reference evidence="2" key="1">
    <citation type="journal article" date="2021" name="PeerJ">
        <title>Extensive microbial diversity within the chicken gut microbiome revealed by metagenomics and culture.</title>
        <authorList>
            <person name="Gilroy R."/>
            <person name="Ravi A."/>
            <person name="Getino M."/>
            <person name="Pursley I."/>
            <person name="Horton D.L."/>
            <person name="Alikhan N.F."/>
            <person name="Baker D."/>
            <person name="Gharbi K."/>
            <person name="Hall N."/>
            <person name="Watson M."/>
            <person name="Adriaenssens E.M."/>
            <person name="Foster-Nyarko E."/>
            <person name="Jarju S."/>
            <person name="Secka A."/>
            <person name="Antonio M."/>
            <person name="Oren A."/>
            <person name="Chaudhuri R.R."/>
            <person name="La Ragione R."/>
            <person name="Hildebrand F."/>
            <person name="Pallen M.J."/>
        </authorList>
    </citation>
    <scope>NUCLEOTIDE SEQUENCE</scope>
    <source>
        <strain evidence="2">5790</strain>
    </source>
</reference>
<evidence type="ECO:0000259" key="1">
    <source>
        <dbReference type="Pfam" id="PF03819"/>
    </source>
</evidence>
<feature type="domain" description="NTP pyrophosphohydrolase MazG-like" evidence="1">
    <location>
        <begin position="34"/>
        <end position="107"/>
    </location>
</feature>
<protein>
    <submittedName>
        <fullName evidence="2">MazG family protein</fullName>
    </submittedName>
</protein>
<dbReference type="GO" id="GO:0046076">
    <property type="term" value="P:dTTP catabolic process"/>
    <property type="evidence" value="ECO:0007669"/>
    <property type="project" value="TreeGrafter"/>
</dbReference>
<dbReference type="GO" id="GO:0047429">
    <property type="term" value="F:nucleoside triphosphate diphosphatase activity"/>
    <property type="evidence" value="ECO:0007669"/>
    <property type="project" value="TreeGrafter"/>
</dbReference>
<organism evidence="2 3">
    <name type="scientific">Candidatus Monoglobus merdigallinarum</name>
    <dbReference type="NCBI Taxonomy" id="2838698"/>
    <lineage>
        <taxon>Bacteria</taxon>
        <taxon>Bacillati</taxon>
        <taxon>Bacillota</taxon>
        <taxon>Clostridia</taxon>
        <taxon>Monoglobales</taxon>
        <taxon>Monoglobaceae</taxon>
        <taxon>Monoglobus</taxon>
    </lineage>
</organism>
<dbReference type="Gene3D" id="1.10.287.1080">
    <property type="entry name" value="MazG-like"/>
    <property type="match status" value="1"/>
</dbReference>
<proteinExistence type="predicted"/>
<comment type="caution">
    <text evidence="2">The sequence shown here is derived from an EMBL/GenBank/DDBJ whole genome shotgun (WGS) entry which is preliminary data.</text>
</comment>
<gene>
    <name evidence="2" type="ORF">H9900_03270</name>
</gene>
<dbReference type="InterPro" id="IPR004518">
    <property type="entry name" value="MazG-like_dom"/>
</dbReference>
<dbReference type="EMBL" id="DXIJ01000064">
    <property type="protein sequence ID" value="HIV85813.1"/>
    <property type="molecule type" value="Genomic_DNA"/>
</dbReference>
<evidence type="ECO:0000313" key="3">
    <source>
        <dbReference type="Proteomes" id="UP000824162"/>
    </source>
</evidence>
<accession>A0A9D1PQU8</accession>
<reference evidence="2" key="2">
    <citation type="submission" date="2021-04" db="EMBL/GenBank/DDBJ databases">
        <authorList>
            <person name="Gilroy R."/>
        </authorList>
    </citation>
    <scope>NUCLEOTIDE SEQUENCE</scope>
    <source>
        <strain evidence="2">5790</strain>
    </source>
</reference>
<evidence type="ECO:0000313" key="2">
    <source>
        <dbReference type="EMBL" id="HIV85813.1"/>
    </source>
</evidence>
<dbReference type="GO" id="GO:0046052">
    <property type="term" value="P:UTP catabolic process"/>
    <property type="evidence" value="ECO:0007669"/>
    <property type="project" value="TreeGrafter"/>
</dbReference>
<name>A0A9D1PQU8_9FIRM</name>
<dbReference type="NCBIfam" id="TIGR00444">
    <property type="entry name" value="mazG"/>
    <property type="match status" value="1"/>
</dbReference>
<dbReference type="GO" id="GO:0046061">
    <property type="term" value="P:dATP catabolic process"/>
    <property type="evidence" value="ECO:0007669"/>
    <property type="project" value="TreeGrafter"/>
</dbReference>
<dbReference type="InterPro" id="IPR048015">
    <property type="entry name" value="NTP-PPase_MazG-like_N"/>
</dbReference>
<dbReference type="GO" id="GO:0046047">
    <property type="term" value="P:TTP catabolic process"/>
    <property type="evidence" value="ECO:0007669"/>
    <property type="project" value="TreeGrafter"/>
</dbReference>
<dbReference type="CDD" id="cd11528">
    <property type="entry name" value="NTP-PPase_MazG_Nterm"/>
    <property type="match status" value="1"/>
</dbReference>
<dbReference type="GO" id="GO:0006203">
    <property type="term" value="P:dGTP catabolic process"/>
    <property type="evidence" value="ECO:0007669"/>
    <property type="project" value="TreeGrafter"/>
</dbReference>